<keyword evidence="4" id="KW-1185">Reference proteome</keyword>
<gene>
    <name evidence="3" type="ORF">QEG99_01630</name>
</gene>
<dbReference type="Pfam" id="PF00085">
    <property type="entry name" value="Thioredoxin"/>
    <property type="match status" value="1"/>
</dbReference>
<sequence>MLKDVTKATLADEIKKGKGLQLLNFHATWCGVCKMLSPVLKEVSEKLNLDVYKVDVDHDEEFAKEMGVSGTPTTFVYKDGKLATKFVGYRALEQIKELLETLPEVSEGSSCSKSESSCSSKPSCSKEEKACSKAESTCASKSSCSKEEKVCPKTGLSCSKSESSCSKNEKVCSKSESTCASKSSCSKEEKVCPKTGLSYSKSESSCSSKPSCSKEEKTCSK</sequence>
<feature type="region of interest" description="Disordered" evidence="1">
    <location>
        <begin position="196"/>
        <end position="221"/>
    </location>
</feature>
<dbReference type="SUPFAM" id="SSF52833">
    <property type="entry name" value="Thioredoxin-like"/>
    <property type="match status" value="1"/>
</dbReference>
<protein>
    <submittedName>
        <fullName evidence="3">Thioredoxin family protein</fullName>
    </submittedName>
</protein>
<evidence type="ECO:0000313" key="3">
    <source>
        <dbReference type="EMBL" id="WGI36966.1"/>
    </source>
</evidence>
<dbReference type="EMBL" id="CP122979">
    <property type="protein sequence ID" value="WGI36966.1"/>
    <property type="molecule type" value="Genomic_DNA"/>
</dbReference>
<dbReference type="Gene3D" id="3.40.30.10">
    <property type="entry name" value="Glutaredoxin"/>
    <property type="match status" value="1"/>
</dbReference>
<feature type="compositionally biased region" description="Basic and acidic residues" evidence="1">
    <location>
        <begin position="212"/>
        <end position="221"/>
    </location>
</feature>
<reference evidence="3" key="1">
    <citation type="submission" date="2023-04" db="EMBL/GenBank/DDBJ databases">
        <title>Completed genome of Mycoplasma lagogenitalium type strain 12MS.</title>
        <authorList>
            <person name="Spergser J."/>
        </authorList>
    </citation>
    <scope>NUCLEOTIDE SEQUENCE</scope>
    <source>
        <strain evidence="3">12MS</strain>
    </source>
</reference>
<dbReference type="InterPro" id="IPR036249">
    <property type="entry name" value="Thioredoxin-like_sf"/>
</dbReference>
<evidence type="ECO:0000256" key="1">
    <source>
        <dbReference type="SAM" id="MobiDB-lite"/>
    </source>
</evidence>
<dbReference type="Proteomes" id="UP001179842">
    <property type="component" value="Chromosome"/>
</dbReference>
<evidence type="ECO:0000259" key="2">
    <source>
        <dbReference type="PROSITE" id="PS51352"/>
    </source>
</evidence>
<accession>A0ABY8LUQ6</accession>
<dbReference type="InterPro" id="IPR050620">
    <property type="entry name" value="Thioredoxin_H-type-like"/>
</dbReference>
<evidence type="ECO:0000313" key="4">
    <source>
        <dbReference type="Proteomes" id="UP001179842"/>
    </source>
</evidence>
<dbReference type="PROSITE" id="PS51352">
    <property type="entry name" value="THIOREDOXIN_2"/>
    <property type="match status" value="1"/>
</dbReference>
<proteinExistence type="predicted"/>
<dbReference type="RefSeq" id="WP_280102269.1">
    <property type="nucleotide sequence ID" value="NZ_CP122979.1"/>
</dbReference>
<dbReference type="PANTHER" id="PTHR10438:SF468">
    <property type="entry name" value="THIOREDOXIN-1-RELATED"/>
    <property type="match status" value="1"/>
</dbReference>
<feature type="compositionally biased region" description="Low complexity" evidence="1">
    <location>
        <begin position="198"/>
        <end position="211"/>
    </location>
</feature>
<organism evidence="3 4">
    <name type="scientific">Mesomycoplasma lagogenitalium</name>
    <dbReference type="NCBI Taxonomy" id="171286"/>
    <lineage>
        <taxon>Bacteria</taxon>
        <taxon>Bacillati</taxon>
        <taxon>Mycoplasmatota</taxon>
        <taxon>Mycoplasmoidales</taxon>
        <taxon>Metamycoplasmataceae</taxon>
        <taxon>Mesomycoplasma</taxon>
    </lineage>
</organism>
<feature type="compositionally biased region" description="Low complexity" evidence="1">
    <location>
        <begin position="157"/>
        <end position="166"/>
    </location>
</feature>
<feature type="region of interest" description="Disordered" evidence="1">
    <location>
        <begin position="144"/>
        <end position="166"/>
    </location>
</feature>
<dbReference type="CDD" id="cd02947">
    <property type="entry name" value="TRX_family"/>
    <property type="match status" value="1"/>
</dbReference>
<dbReference type="InterPro" id="IPR013766">
    <property type="entry name" value="Thioredoxin_domain"/>
</dbReference>
<dbReference type="PANTHER" id="PTHR10438">
    <property type="entry name" value="THIOREDOXIN"/>
    <property type="match status" value="1"/>
</dbReference>
<name>A0ABY8LUQ6_9BACT</name>
<feature type="domain" description="Thioredoxin" evidence="2">
    <location>
        <begin position="1"/>
        <end position="104"/>
    </location>
</feature>